<evidence type="ECO:0000256" key="3">
    <source>
        <dbReference type="ARBA" id="ARBA00023237"/>
    </source>
</evidence>
<reference evidence="7 8" key="1">
    <citation type="submission" date="2016-10" db="EMBL/GenBank/DDBJ databases">
        <authorList>
            <person name="de Groot N.N."/>
        </authorList>
    </citation>
    <scope>NUCLEOTIDE SEQUENCE [LARGE SCALE GENOMIC DNA]</scope>
    <source>
        <strain evidence="7 8">CGMCC 1.8894</strain>
    </source>
</reference>
<dbReference type="PANTHER" id="PTHR30329:SF21">
    <property type="entry name" value="LIPOPROTEIN YIAD-RELATED"/>
    <property type="match status" value="1"/>
</dbReference>
<dbReference type="Gene3D" id="3.30.1330.60">
    <property type="entry name" value="OmpA-like domain"/>
    <property type="match status" value="1"/>
</dbReference>
<protein>
    <submittedName>
        <fullName evidence="7">OmpA-OmpF porin, OOP family</fullName>
    </submittedName>
</protein>
<dbReference type="GO" id="GO:0009279">
    <property type="term" value="C:cell outer membrane"/>
    <property type="evidence" value="ECO:0007669"/>
    <property type="project" value="UniProtKB-SubCell"/>
</dbReference>
<evidence type="ECO:0000256" key="5">
    <source>
        <dbReference type="SAM" id="MobiDB-lite"/>
    </source>
</evidence>
<evidence type="ECO:0000313" key="8">
    <source>
        <dbReference type="Proteomes" id="UP000198539"/>
    </source>
</evidence>
<dbReference type="InterPro" id="IPR050330">
    <property type="entry name" value="Bact_OuterMem_StrucFunc"/>
</dbReference>
<sequence>MKVSRTTMIGAGVFVVAAFMSLVLGYLSVRGVERVTKGSIEGALEADDMDWARVRTDGLLVSLSGTSPTEADRFHALTLANAVVDATRVIDLMTVADTAGIEGPRFQMELLRNSFDVSIIGLVPAAFGNDAVIDSITDLAPDMAVADMLEVADYPTPPDWDRAVGFALDALELLNAAKISIAADGVHINALADSTDHRTDLETQIGEMVPDGLQVTLEITAPLPVITPFTLRFTVEEGAARFDACSADTTEARDQILAAAQDAGLRGRPTCTLGLGTPTPRWAQAAASAIAEVGALGAGSVTMSDTDMSLVVPHTVAQQAFDQSVGALEGSLPDVFSLESVRLPAPDTQAVSPADAIEFIATLSPEGQVLLRGRLTDERIRSAVNGYARARFGMQAVQMSARLDPDLPEGWPLRALAALEALAELHNGLAHVRPDRIEVRGVSGNTDSSDVISRVLSEKLGQGTDLRIDVRYDETLDPAFGAPTPASCEADIAAVLADRQITFDPGSASIDADTGEVLDRIADILRECGEIEMEVAGYTDSQGRAETNLALSQRRAEAVVNSLMTRRVLVSGLLPVGFGQEDPIADNATAEGREANRRIEFRRVVDPAEEVPAEAERDPELEAGLEITVSTPGEDTIRPRARPARDEDE</sequence>
<evidence type="ECO:0000256" key="2">
    <source>
        <dbReference type="ARBA" id="ARBA00023136"/>
    </source>
</evidence>
<dbReference type="SUPFAM" id="SSF103088">
    <property type="entry name" value="OmpA-like"/>
    <property type="match status" value="1"/>
</dbReference>
<gene>
    <name evidence="7" type="ORF">SAMN04488238_107197</name>
</gene>
<organism evidence="7 8">
    <name type="scientific">Roseicitreum antarcticum</name>
    <dbReference type="NCBI Taxonomy" id="564137"/>
    <lineage>
        <taxon>Bacteria</taxon>
        <taxon>Pseudomonadati</taxon>
        <taxon>Pseudomonadota</taxon>
        <taxon>Alphaproteobacteria</taxon>
        <taxon>Rhodobacterales</taxon>
        <taxon>Paracoccaceae</taxon>
        <taxon>Roseicitreum</taxon>
    </lineage>
</organism>
<dbReference type="AlphaFoldDB" id="A0A1H3AZG8"/>
<dbReference type="CDD" id="cd07185">
    <property type="entry name" value="OmpA_C-like"/>
    <property type="match status" value="1"/>
</dbReference>
<proteinExistence type="predicted"/>
<dbReference type="PROSITE" id="PS51123">
    <property type="entry name" value="OMPA_2"/>
    <property type="match status" value="1"/>
</dbReference>
<evidence type="ECO:0000259" key="6">
    <source>
        <dbReference type="PROSITE" id="PS51123"/>
    </source>
</evidence>
<dbReference type="RefSeq" id="WP_092890460.1">
    <property type="nucleotide sequence ID" value="NZ_CP061498.1"/>
</dbReference>
<keyword evidence="2 4" id="KW-0472">Membrane</keyword>
<evidence type="ECO:0000256" key="4">
    <source>
        <dbReference type="PROSITE-ProRule" id="PRU00473"/>
    </source>
</evidence>
<dbReference type="InterPro" id="IPR006664">
    <property type="entry name" value="OMP_bac"/>
</dbReference>
<evidence type="ECO:0000256" key="1">
    <source>
        <dbReference type="ARBA" id="ARBA00004442"/>
    </source>
</evidence>
<name>A0A1H3AZG8_9RHOB</name>
<dbReference type="EMBL" id="FNOM01000007">
    <property type="protein sequence ID" value="SDX35126.1"/>
    <property type="molecule type" value="Genomic_DNA"/>
</dbReference>
<dbReference type="Proteomes" id="UP000198539">
    <property type="component" value="Unassembled WGS sequence"/>
</dbReference>
<dbReference type="InterPro" id="IPR006665">
    <property type="entry name" value="OmpA-like"/>
</dbReference>
<dbReference type="OrthoDB" id="5525824at2"/>
<dbReference type="InterPro" id="IPR036737">
    <property type="entry name" value="OmpA-like_sf"/>
</dbReference>
<dbReference type="PRINTS" id="PR01021">
    <property type="entry name" value="OMPADOMAIN"/>
</dbReference>
<evidence type="ECO:0000313" key="7">
    <source>
        <dbReference type="EMBL" id="SDX35126.1"/>
    </source>
</evidence>
<keyword evidence="8" id="KW-1185">Reference proteome</keyword>
<dbReference type="PANTHER" id="PTHR30329">
    <property type="entry name" value="STATOR ELEMENT OF FLAGELLAR MOTOR COMPLEX"/>
    <property type="match status" value="1"/>
</dbReference>
<keyword evidence="3" id="KW-0998">Cell outer membrane</keyword>
<accession>A0A1H3AZG8</accession>
<dbReference type="Gene3D" id="3.40.1520.20">
    <property type="match status" value="2"/>
</dbReference>
<dbReference type="Pfam" id="PF00691">
    <property type="entry name" value="OmpA"/>
    <property type="match status" value="1"/>
</dbReference>
<feature type="region of interest" description="Disordered" evidence="5">
    <location>
        <begin position="608"/>
        <end position="649"/>
    </location>
</feature>
<comment type="subcellular location">
    <subcellularLocation>
        <location evidence="1">Cell outer membrane</location>
    </subcellularLocation>
</comment>
<dbReference type="STRING" id="564137.SAMN04488238_107197"/>
<feature type="domain" description="OmpA-like" evidence="6">
    <location>
        <begin position="490"/>
        <end position="607"/>
    </location>
</feature>